<name>A0A9P1H1G7_9PEZI</name>
<dbReference type="SMART" id="SM00320">
    <property type="entry name" value="WD40"/>
    <property type="match status" value="3"/>
</dbReference>
<dbReference type="InterPro" id="IPR019775">
    <property type="entry name" value="WD40_repeat_CS"/>
</dbReference>
<gene>
    <name evidence="8" type="ORF">PPNO1_LOCUS3940</name>
</gene>
<evidence type="ECO:0000256" key="1">
    <source>
        <dbReference type="ARBA" id="ARBA00022574"/>
    </source>
</evidence>
<dbReference type="GO" id="GO:0000387">
    <property type="term" value="P:spliceosomal snRNP assembly"/>
    <property type="evidence" value="ECO:0007669"/>
    <property type="project" value="TreeGrafter"/>
</dbReference>
<evidence type="ECO:0000256" key="6">
    <source>
        <dbReference type="ARBA" id="ARBA00040390"/>
    </source>
</evidence>
<evidence type="ECO:0000256" key="7">
    <source>
        <dbReference type="PROSITE-ProRule" id="PRU00221"/>
    </source>
</evidence>
<dbReference type="SUPFAM" id="SSF50978">
    <property type="entry name" value="WD40 repeat-like"/>
    <property type="match status" value="1"/>
</dbReference>
<evidence type="ECO:0000256" key="5">
    <source>
        <dbReference type="ARBA" id="ARBA00038394"/>
    </source>
</evidence>
<dbReference type="Proteomes" id="UP000838763">
    <property type="component" value="Unassembled WGS sequence"/>
</dbReference>
<evidence type="ECO:0000313" key="9">
    <source>
        <dbReference type="Proteomes" id="UP000838763"/>
    </source>
</evidence>
<dbReference type="PROSITE" id="PS00678">
    <property type="entry name" value="WD_REPEATS_1"/>
    <property type="match status" value="1"/>
</dbReference>
<accession>A0A9P1H1G7</accession>
<dbReference type="GO" id="GO:0003723">
    <property type="term" value="F:RNA binding"/>
    <property type="evidence" value="ECO:0007669"/>
    <property type="project" value="TreeGrafter"/>
</dbReference>
<dbReference type="GO" id="GO:0032797">
    <property type="term" value="C:SMN complex"/>
    <property type="evidence" value="ECO:0007669"/>
    <property type="project" value="TreeGrafter"/>
</dbReference>
<dbReference type="OrthoDB" id="408728at2759"/>
<comment type="caution">
    <text evidence="8">The sequence shown here is derived from an EMBL/GenBank/DDBJ whole genome shotgun (WGS) entry which is preliminary data.</text>
</comment>
<comment type="similarity">
    <text evidence="5">Belongs to the WD repeat STRAP family.</text>
</comment>
<organism evidence="8 9">
    <name type="scientific">Parascedosporium putredinis</name>
    <dbReference type="NCBI Taxonomy" id="1442378"/>
    <lineage>
        <taxon>Eukaryota</taxon>
        <taxon>Fungi</taxon>
        <taxon>Dikarya</taxon>
        <taxon>Ascomycota</taxon>
        <taxon>Pezizomycotina</taxon>
        <taxon>Sordariomycetes</taxon>
        <taxon>Hypocreomycetidae</taxon>
        <taxon>Microascales</taxon>
        <taxon>Microascaceae</taxon>
        <taxon>Parascedosporium</taxon>
    </lineage>
</organism>
<proteinExistence type="inferred from homology"/>
<keyword evidence="4" id="KW-0508">mRNA splicing</keyword>
<dbReference type="PANTHER" id="PTHR19877">
    <property type="entry name" value="EUKARYOTIC TRANSLATION INITIATION FACTOR 3 SUBUNIT I"/>
    <property type="match status" value="1"/>
</dbReference>
<keyword evidence="3" id="KW-0677">Repeat</keyword>
<reference evidence="8" key="1">
    <citation type="submission" date="2022-11" db="EMBL/GenBank/DDBJ databases">
        <authorList>
            <person name="Scott C."/>
            <person name="Bruce N."/>
        </authorList>
    </citation>
    <scope>NUCLEOTIDE SEQUENCE</scope>
</reference>
<dbReference type="PROSITE" id="PS50294">
    <property type="entry name" value="WD_REPEATS_REGION"/>
    <property type="match status" value="1"/>
</dbReference>
<evidence type="ECO:0000256" key="4">
    <source>
        <dbReference type="ARBA" id="ARBA00023187"/>
    </source>
</evidence>
<evidence type="ECO:0000256" key="2">
    <source>
        <dbReference type="ARBA" id="ARBA00022664"/>
    </source>
</evidence>
<feature type="repeat" description="WD" evidence="7">
    <location>
        <begin position="27"/>
        <end position="68"/>
    </location>
</feature>
<dbReference type="EMBL" id="CALLCH030000010">
    <property type="protein sequence ID" value="CAI4214207.1"/>
    <property type="molecule type" value="Genomic_DNA"/>
</dbReference>
<keyword evidence="1 7" id="KW-0853">WD repeat</keyword>
<dbReference type="Pfam" id="PF00400">
    <property type="entry name" value="WD40"/>
    <property type="match status" value="3"/>
</dbReference>
<evidence type="ECO:0000256" key="3">
    <source>
        <dbReference type="ARBA" id="ARBA00022737"/>
    </source>
</evidence>
<keyword evidence="2" id="KW-0507">mRNA processing</keyword>
<dbReference type="PANTHER" id="PTHR19877:SF13">
    <property type="entry name" value="SERINE-THREONINE KINASE RECEPTOR-ASSOCIATED PROTEIN"/>
    <property type="match status" value="1"/>
</dbReference>
<dbReference type="InterPro" id="IPR001680">
    <property type="entry name" value="WD40_rpt"/>
</dbReference>
<keyword evidence="9" id="KW-1185">Reference proteome</keyword>
<dbReference type="Gene3D" id="2.130.10.10">
    <property type="entry name" value="YVTN repeat-like/Quinoprotein amine dehydrogenase"/>
    <property type="match status" value="1"/>
</dbReference>
<sequence>MYYLISACKDGNPMLRDGQTGDWIGTFIGHKGAVWQARLSPNATNAATASADFTCKIWDTHTGEPLYTIQHNHIVRAIAYPPDNSELIATGGYEKILRVFDLSENANPPQNSTPGTPTVIETSRGFEIGEGTHTAPIKFIAWTQDPNTMVTASDKTLRWFDLPSRACIRQEVLDGEIRSCELVSLHPPILLLTTLEVDSPF</sequence>
<dbReference type="InterPro" id="IPR036322">
    <property type="entry name" value="WD40_repeat_dom_sf"/>
</dbReference>
<dbReference type="PROSITE" id="PS50082">
    <property type="entry name" value="WD_REPEATS_2"/>
    <property type="match status" value="1"/>
</dbReference>
<evidence type="ECO:0000313" key="8">
    <source>
        <dbReference type="EMBL" id="CAI4214207.1"/>
    </source>
</evidence>
<dbReference type="AlphaFoldDB" id="A0A9P1H1G7"/>
<protein>
    <recommendedName>
        <fullName evidence="6">Serine-threonine kinase receptor-associated protein</fullName>
    </recommendedName>
</protein>
<dbReference type="InterPro" id="IPR015943">
    <property type="entry name" value="WD40/YVTN_repeat-like_dom_sf"/>
</dbReference>